<name>A0A2P2NYK2_RHIMU</name>
<dbReference type="EMBL" id="GGEC01067058">
    <property type="protein sequence ID" value="MBX47542.1"/>
    <property type="molecule type" value="Transcribed_RNA"/>
</dbReference>
<organism evidence="1">
    <name type="scientific">Rhizophora mucronata</name>
    <name type="common">Asiatic mangrove</name>
    <dbReference type="NCBI Taxonomy" id="61149"/>
    <lineage>
        <taxon>Eukaryota</taxon>
        <taxon>Viridiplantae</taxon>
        <taxon>Streptophyta</taxon>
        <taxon>Embryophyta</taxon>
        <taxon>Tracheophyta</taxon>
        <taxon>Spermatophyta</taxon>
        <taxon>Magnoliopsida</taxon>
        <taxon>eudicotyledons</taxon>
        <taxon>Gunneridae</taxon>
        <taxon>Pentapetalae</taxon>
        <taxon>rosids</taxon>
        <taxon>fabids</taxon>
        <taxon>Malpighiales</taxon>
        <taxon>Rhizophoraceae</taxon>
        <taxon>Rhizophora</taxon>
    </lineage>
</organism>
<reference evidence="1" key="1">
    <citation type="submission" date="2018-02" db="EMBL/GenBank/DDBJ databases">
        <title>Rhizophora mucronata_Transcriptome.</title>
        <authorList>
            <person name="Meera S.P."/>
            <person name="Sreeshan A."/>
            <person name="Augustine A."/>
        </authorList>
    </citation>
    <scope>NUCLEOTIDE SEQUENCE</scope>
    <source>
        <tissue evidence="1">Leaf</tissue>
    </source>
</reference>
<proteinExistence type="predicted"/>
<accession>A0A2P2NYK2</accession>
<protein>
    <submittedName>
        <fullName evidence="1">Uncharacterized protein</fullName>
    </submittedName>
</protein>
<evidence type="ECO:0000313" key="1">
    <source>
        <dbReference type="EMBL" id="MBX47542.1"/>
    </source>
</evidence>
<sequence>MHYLHFKIKVARKSITLSNTFLETSNAELSEGGRACTFQWKARRTVVFPRHLHLLHHHHLYL</sequence>
<dbReference type="AlphaFoldDB" id="A0A2P2NYK2"/>